<reference evidence="1" key="1">
    <citation type="submission" date="2014-09" db="EMBL/GenBank/DDBJ databases">
        <authorList>
            <person name="Magalhaes I.L.F."/>
            <person name="Oliveira U."/>
            <person name="Santos F.R."/>
            <person name="Vidigal T.H.D.A."/>
            <person name="Brescovit A.D."/>
            <person name="Santos A.J."/>
        </authorList>
    </citation>
    <scope>NUCLEOTIDE SEQUENCE</scope>
    <source>
        <tissue evidence="1">Shoot tissue taken approximately 20 cm above the soil surface</tissue>
    </source>
</reference>
<dbReference type="AlphaFoldDB" id="A0A0A9GW02"/>
<dbReference type="EMBL" id="GBRH01169189">
    <property type="protein sequence ID" value="JAE28707.1"/>
    <property type="molecule type" value="Transcribed_RNA"/>
</dbReference>
<organism evidence="1">
    <name type="scientific">Arundo donax</name>
    <name type="common">Giant reed</name>
    <name type="synonym">Donax arundinaceus</name>
    <dbReference type="NCBI Taxonomy" id="35708"/>
    <lineage>
        <taxon>Eukaryota</taxon>
        <taxon>Viridiplantae</taxon>
        <taxon>Streptophyta</taxon>
        <taxon>Embryophyta</taxon>
        <taxon>Tracheophyta</taxon>
        <taxon>Spermatophyta</taxon>
        <taxon>Magnoliopsida</taxon>
        <taxon>Liliopsida</taxon>
        <taxon>Poales</taxon>
        <taxon>Poaceae</taxon>
        <taxon>PACMAD clade</taxon>
        <taxon>Arundinoideae</taxon>
        <taxon>Arundineae</taxon>
        <taxon>Arundo</taxon>
    </lineage>
</organism>
<protein>
    <submittedName>
        <fullName evidence="1">Uncharacterized protein</fullName>
    </submittedName>
</protein>
<name>A0A0A9GW02_ARUDO</name>
<accession>A0A0A9GW02</accession>
<proteinExistence type="predicted"/>
<evidence type="ECO:0000313" key="1">
    <source>
        <dbReference type="EMBL" id="JAE28707.1"/>
    </source>
</evidence>
<sequence>MRYLVQNIFEDPHLKTFSENFKWERLMVFQACWGALVACTGNEKIVLQHGKGNSLVLITELLLSCLKQSPLTTFGYGMPFLVSQDQTMTLMC</sequence>
<reference evidence="1" key="2">
    <citation type="journal article" date="2015" name="Data Brief">
        <title>Shoot transcriptome of the giant reed, Arundo donax.</title>
        <authorList>
            <person name="Barrero R.A."/>
            <person name="Guerrero F.D."/>
            <person name="Moolhuijzen P."/>
            <person name="Goolsby J.A."/>
            <person name="Tidwell J."/>
            <person name="Bellgard S.E."/>
            <person name="Bellgard M.I."/>
        </authorList>
    </citation>
    <scope>NUCLEOTIDE SEQUENCE</scope>
    <source>
        <tissue evidence="1">Shoot tissue taken approximately 20 cm above the soil surface</tissue>
    </source>
</reference>